<dbReference type="PANTHER" id="PTHR42943:SF2">
    <property type="entry name" value="GLUTATHIONE S-TRANSFERASE KAPPA 1"/>
    <property type="match status" value="1"/>
</dbReference>
<sequence length="197" mass="21530">MTQPIELFYDFRSPYSYLAFTQLRGMNVDITLRPMKVLTLMEKVGNVPTTITCAAKGRYARADLGRWAQRYGLTLNPANMREVDGEACARAVLAARSPSEAAAITLALYRACWSEGNALATKDDVLAAITAAGIDVIPIAERIDAPEATKQLDANTDEAAARGVFGSPTVFVGETMFFGNDRLDFVREELERLEEAA</sequence>
<dbReference type="GO" id="GO:0018845">
    <property type="term" value="F:2-hydroxychromene-2-carboxylate isomerase activity"/>
    <property type="evidence" value="ECO:0007669"/>
    <property type="project" value="UniProtKB-UniRule"/>
</dbReference>
<keyword evidence="5" id="KW-1185">Reference proteome</keyword>
<comment type="similarity">
    <text evidence="1">Belongs to the GST superfamily. NadH family.</text>
</comment>
<organism evidence="4 5">
    <name type="scientific">Sphingomonas lycopersici</name>
    <dbReference type="NCBI Taxonomy" id="2951807"/>
    <lineage>
        <taxon>Bacteria</taxon>
        <taxon>Pseudomonadati</taxon>
        <taxon>Pseudomonadota</taxon>
        <taxon>Alphaproteobacteria</taxon>
        <taxon>Sphingomonadales</taxon>
        <taxon>Sphingomonadaceae</taxon>
        <taxon>Sphingomonas</taxon>
    </lineage>
</organism>
<dbReference type="CDD" id="cd03022">
    <property type="entry name" value="DsbA_HCCA_Iso"/>
    <property type="match status" value="1"/>
</dbReference>
<evidence type="ECO:0000313" key="4">
    <source>
        <dbReference type="EMBL" id="MCW6533703.1"/>
    </source>
</evidence>
<dbReference type="GO" id="GO:1901170">
    <property type="term" value="P:naphthalene catabolic process"/>
    <property type="evidence" value="ECO:0007669"/>
    <property type="project" value="InterPro"/>
</dbReference>
<comment type="catalytic activity">
    <reaction evidence="1">
        <text>2-hydroxychromene-2-carboxylate = (3E)-4-(2-hydroxyphenyl)-2-oxobut-3-enoate</text>
        <dbReference type="Rhea" id="RHEA:27401"/>
        <dbReference type="ChEBI" id="CHEBI:59350"/>
        <dbReference type="ChEBI" id="CHEBI:59353"/>
        <dbReference type="EC" id="5.99.1.4"/>
    </reaction>
</comment>
<dbReference type="GO" id="GO:0004364">
    <property type="term" value="F:glutathione transferase activity"/>
    <property type="evidence" value="ECO:0007669"/>
    <property type="project" value="TreeGrafter"/>
</dbReference>
<dbReference type="PANTHER" id="PTHR42943">
    <property type="entry name" value="GLUTATHIONE S-TRANSFERASE KAPPA"/>
    <property type="match status" value="1"/>
</dbReference>
<reference evidence="4" key="1">
    <citation type="submission" date="2022-06" db="EMBL/GenBank/DDBJ databases">
        <title>Sphingomonas sp. nov. isolated from rhizosphere soil of tomato.</title>
        <authorList>
            <person name="Dong H."/>
            <person name="Gao R."/>
        </authorList>
    </citation>
    <scope>NUCLEOTIDE SEQUENCE</scope>
    <source>
        <strain evidence="4">MMSM24</strain>
    </source>
</reference>
<feature type="domain" description="DSBA-like thioredoxin" evidence="3">
    <location>
        <begin position="5"/>
        <end position="190"/>
    </location>
</feature>
<evidence type="ECO:0000313" key="5">
    <source>
        <dbReference type="Proteomes" id="UP001165565"/>
    </source>
</evidence>
<keyword evidence="1 4" id="KW-0413">Isomerase</keyword>
<proteinExistence type="inferred from homology"/>
<dbReference type="Gene3D" id="3.40.30.10">
    <property type="entry name" value="Glutaredoxin"/>
    <property type="match status" value="1"/>
</dbReference>
<dbReference type="Pfam" id="PF01323">
    <property type="entry name" value="DSBA"/>
    <property type="match status" value="1"/>
</dbReference>
<dbReference type="GO" id="GO:0004602">
    <property type="term" value="F:glutathione peroxidase activity"/>
    <property type="evidence" value="ECO:0007669"/>
    <property type="project" value="TreeGrafter"/>
</dbReference>
<dbReference type="AlphaFoldDB" id="A0AA42CSU0"/>
<accession>A0AA42CSU0</accession>
<dbReference type="EC" id="5.99.1.4" evidence="1"/>
<dbReference type="InterPro" id="IPR036249">
    <property type="entry name" value="Thioredoxin-like_sf"/>
</dbReference>
<dbReference type="InterPro" id="IPR014440">
    <property type="entry name" value="HCCAis_GSTk"/>
</dbReference>
<dbReference type="EMBL" id="JANFAV010000001">
    <property type="protein sequence ID" value="MCW6533703.1"/>
    <property type="molecule type" value="Genomic_DNA"/>
</dbReference>
<evidence type="ECO:0000256" key="2">
    <source>
        <dbReference type="PIRSR" id="PIRSR006386-1"/>
    </source>
</evidence>
<name>A0AA42CSU0_9SPHN</name>
<evidence type="ECO:0000256" key="1">
    <source>
        <dbReference type="PIRNR" id="PIRNR006386"/>
    </source>
</evidence>
<feature type="active site" description="Nucleophile" evidence="2">
    <location>
        <position position="13"/>
    </location>
</feature>
<gene>
    <name evidence="4" type="ORF">NEE01_02775</name>
</gene>
<dbReference type="PIRSF" id="PIRSF006386">
    <property type="entry name" value="HCCAis_GSTk"/>
    <property type="match status" value="1"/>
</dbReference>
<dbReference type="SUPFAM" id="SSF52833">
    <property type="entry name" value="Thioredoxin-like"/>
    <property type="match status" value="1"/>
</dbReference>
<dbReference type="Proteomes" id="UP001165565">
    <property type="component" value="Unassembled WGS sequence"/>
</dbReference>
<dbReference type="InterPro" id="IPR051924">
    <property type="entry name" value="GST_Kappa/NadH"/>
</dbReference>
<evidence type="ECO:0000259" key="3">
    <source>
        <dbReference type="Pfam" id="PF01323"/>
    </source>
</evidence>
<dbReference type="InterPro" id="IPR044087">
    <property type="entry name" value="NahD-like"/>
</dbReference>
<protein>
    <recommendedName>
        <fullName evidence="1">2-hydroxychromene-2-carboxylate isomerase</fullName>
        <ecNumber evidence="1">5.99.1.4</ecNumber>
    </recommendedName>
</protein>
<dbReference type="GO" id="GO:0006749">
    <property type="term" value="P:glutathione metabolic process"/>
    <property type="evidence" value="ECO:0007669"/>
    <property type="project" value="TreeGrafter"/>
</dbReference>
<dbReference type="InterPro" id="IPR001853">
    <property type="entry name" value="DSBA-like_thioredoxin_dom"/>
</dbReference>
<comment type="caution">
    <text evidence="4">The sequence shown here is derived from an EMBL/GenBank/DDBJ whole genome shotgun (WGS) entry which is preliminary data.</text>
</comment>
<dbReference type="RefSeq" id="WP_265267731.1">
    <property type="nucleotide sequence ID" value="NZ_JANFAV010000001.1"/>
</dbReference>